<gene>
    <name evidence="8" type="ORF">DASB73_010980</name>
</gene>
<keyword evidence="8" id="KW-0378">Hydrolase</keyword>
<evidence type="ECO:0000313" key="9">
    <source>
        <dbReference type="Proteomes" id="UP001362899"/>
    </source>
</evidence>
<evidence type="ECO:0000256" key="2">
    <source>
        <dbReference type="ARBA" id="ARBA00009632"/>
    </source>
</evidence>
<name>A0AAV5RF23_STABA</name>
<dbReference type="FunFam" id="3.40.1080.20:FF:000001">
    <property type="entry name" value="Acetyl-CoA hydrolase Ach1"/>
    <property type="match status" value="1"/>
</dbReference>
<dbReference type="InterPro" id="IPR046433">
    <property type="entry name" value="ActCoA_hydro"/>
</dbReference>
<dbReference type="GO" id="GO:0003986">
    <property type="term" value="F:acetyl-CoA hydrolase activity"/>
    <property type="evidence" value="ECO:0007669"/>
    <property type="project" value="UniProtKB-EC"/>
</dbReference>
<evidence type="ECO:0000259" key="6">
    <source>
        <dbReference type="Pfam" id="PF02550"/>
    </source>
</evidence>
<dbReference type="PANTHER" id="PTHR43609">
    <property type="entry name" value="ACETYL-COA HYDROLASE"/>
    <property type="match status" value="1"/>
</dbReference>
<dbReference type="EMBL" id="BTGC01000003">
    <property type="protein sequence ID" value="GMM50140.1"/>
    <property type="molecule type" value="Genomic_DNA"/>
</dbReference>
<feature type="domain" description="Acetyl-CoA hydrolase/transferase C-terminal" evidence="7">
    <location>
        <begin position="331"/>
        <end position="481"/>
    </location>
</feature>
<dbReference type="InterPro" id="IPR003702">
    <property type="entry name" value="ActCoA_hydro_N"/>
</dbReference>
<comment type="catalytic activity">
    <reaction evidence="1">
        <text>acetyl-CoA + H2O = acetate + CoA + H(+)</text>
        <dbReference type="Rhea" id="RHEA:20289"/>
        <dbReference type="ChEBI" id="CHEBI:15377"/>
        <dbReference type="ChEBI" id="CHEBI:15378"/>
        <dbReference type="ChEBI" id="CHEBI:30089"/>
        <dbReference type="ChEBI" id="CHEBI:57287"/>
        <dbReference type="ChEBI" id="CHEBI:57288"/>
        <dbReference type="EC" id="3.1.2.1"/>
    </reaction>
</comment>
<dbReference type="Gene3D" id="3.40.1080.20">
    <property type="entry name" value="Acetyl-CoA hydrolase/transferase C-terminal domain"/>
    <property type="match status" value="1"/>
</dbReference>
<accession>A0AAV5RF23</accession>
<dbReference type="GO" id="GO:0008775">
    <property type="term" value="F:acetate CoA-transferase activity"/>
    <property type="evidence" value="ECO:0007669"/>
    <property type="project" value="InterPro"/>
</dbReference>
<proteinExistence type="inferred from homology"/>
<dbReference type="Pfam" id="PF02550">
    <property type="entry name" value="AcetylCoA_hydro"/>
    <property type="match status" value="1"/>
</dbReference>
<dbReference type="Pfam" id="PF13336">
    <property type="entry name" value="AcetylCoA_hyd_C"/>
    <property type="match status" value="1"/>
</dbReference>
<keyword evidence="9" id="KW-1185">Reference proteome</keyword>
<dbReference type="EC" id="3.1.2.1" evidence="3"/>
<organism evidence="8 9">
    <name type="scientific">Starmerella bacillaris</name>
    <name type="common">Yeast</name>
    <name type="synonym">Candida zemplinina</name>
    <dbReference type="NCBI Taxonomy" id="1247836"/>
    <lineage>
        <taxon>Eukaryota</taxon>
        <taxon>Fungi</taxon>
        <taxon>Dikarya</taxon>
        <taxon>Ascomycota</taxon>
        <taxon>Saccharomycotina</taxon>
        <taxon>Dipodascomycetes</taxon>
        <taxon>Dipodascales</taxon>
        <taxon>Trichomonascaceae</taxon>
        <taxon>Starmerella</taxon>
    </lineage>
</organism>
<dbReference type="InterPro" id="IPR038460">
    <property type="entry name" value="AcetylCoA_hyd_C_sf"/>
</dbReference>
<dbReference type="GO" id="GO:0005739">
    <property type="term" value="C:mitochondrion"/>
    <property type="evidence" value="ECO:0007669"/>
    <property type="project" value="TreeGrafter"/>
</dbReference>
<evidence type="ECO:0000256" key="5">
    <source>
        <dbReference type="ARBA" id="ARBA00029672"/>
    </source>
</evidence>
<dbReference type="PANTHER" id="PTHR43609:SF1">
    <property type="entry name" value="ACETYL-COA HYDROLASE"/>
    <property type="match status" value="1"/>
</dbReference>
<feature type="domain" description="Acetyl-CoA hydrolase/transferase N-terminal" evidence="6">
    <location>
        <begin position="12"/>
        <end position="230"/>
    </location>
</feature>
<comment type="caution">
    <text evidence="8">The sequence shown here is derived from an EMBL/GenBank/DDBJ whole genome shotgun (WGS) entry which is preliminary data.</text>
</comment>
<dbReference type="FunFam" id="3.30.750.70:FF:000002">
    <property type="entry name" value="Acetyl-CoA hydrolase Ach1"/>
    <property type="match status" value="1"/>
</dbReference>
<evidence type="ECO:0000256" key="3">
    <source>
        <dbReference type="ARBA" id="ARBA00011920"/>
    </source>
</evidence>
<dbReference type="InterPro" id="IPR037171">
    <property type="entry name" value="NagB/RpiA_transferase-like"/>
</dbReference>
<protein>
    <recommendedName>
        <fullName evidence="4">Acetyl-CoA hydrolase</fullName>
        <ecNumber evidence="3">3.1.2.1</ecNumber>
    </recommendedName>
    <alternativeName>
        <fullName evidence="5">Acetyl-CoA deacylase</fullName>
    </alternativeName>
</protein>
<evidence type="ECO:0000256" key="1">
    <source>
        <dbReference type="ARBA" id="ARBA00001831"/>
    </source>
</evidence>
<dbReference type="Gene3D" id="3.30.750.70">
    <property type="entry name" value="4-hydroxybutyrate coenzyme like domains"/>
    <property type="match status" value="1"/>
</dbReference>
<evidence type="ECO:0000256" key="4">
    <source>
        <dbReference type="ARBA" id="ARBA00017958"/>
    </source>
</evidence>
<dbReference type="AlphaFoldDB" id="A0AAV5RF23"/>
<evidence type="ECO:0000313" key="8">
    <source>
        <dbReference type="EMBL" id="GMM50140.1"/>
    </source>
</evidence>
<comment type="similarity">
    <text evidence="2">Belongs to the acetyl-CoA hydrolase/transferase family.</text>
</comment>
<dbReference type="Proteomes" id="UP001362899">
    <property type="component" value="Unassembled WGS sequence"/>
</dbReference>
<reference evidence="8 9" key="1">
    <citation type="journal article" date="2023" name="Elife">
        <title>Identification of key yeast species and microbe-microbe interactions impacting larval growth of Drosophila in the wild.</title>
        <authorList>
            <person name="Mure A."/>
            <person name="Sugiura Y."/>
            <person name="Maeda R."/>
            <person name="Honda K."/>
            <person name="Sakurai N."/>
            <person name="Takahashi Y."/>
            <person name="Watada M."/>
            <person name="Katoh T."/>
            <person name="Gotoh A."/>
            <person name="Gotoh Y."/>
            <person name="Taniguchi I."/>
            <person name="Nakamura K."/>
            <person name="Hayashi T."/>
            <person name="Katayama T."/>
            <person name="Uemura T."/>
            <person name="Hattori Y."/>
        </authorList>
    </citation>
    <scope>NUCLEOTIDE SEQUENCE [LARGE SCALE GENOMIC DNA]</scope>
    <source>
        <strain evidence="8 9">SB-73</strain>
    </source>
</reference>
<dbReference type="GO" id="GO:0006083">
    <property type="term" value="P:acetate metabolic process"/>
    <property type="evidence" value="ECO:0007669"/>
    <property type="project" value="InterPro"/>
</dbReference>
<dbReference type="InterPro" id="IPR026888">
    <property type="entry name" value="AcetylCoA_hyd_C"/>
</dbReference>
<dbReference type="SUPFAM" id="SSF100950">
    <property type="entry name" value="NagB/RpiA/CoA transferase-like"/>
    <property type="match status" value="2"/>
</dbReference>
<dbReference type="Gene3D" id="3.40.1080.10">
    <property type="entry name" value="Glutaconate Coenzyme A-transferase"/>
    <property type="match status" value="1"/>
</dbReference>
<evidence type="ECO:0000259" key="7">
    <source>
        <dbReference type="Pfam" id="PF13336"/>
    </source>
</evidence>
<sequence>MSIAARIGKKSLLDKVRHVEEVVPYFKNNMSLGWSGFTGVGGPKIVPTALADFVEKQKLNQDGSEEMRFNLITGASTDLPIESRWADLKMIKRRTPHQVGKKISAAINRGEILFFDKHLSMTPQDMLYGYYTKSQSQPNIDVALIEATEIDENGHVILGPSVGAVPEMVAYADKIIIELNTALPSFKGVHDINMPLTPPNRIPYPVTQVHERFGTVGVPIPEDKILAIIESTQRDTVPDNAPSDVVSETIAGHLIDFFKHEVKQGRLPQNLHPLQSGIGNVANAIVGGLANSEFEDLQVWTEVFQDSFLDFLENGKLHYASSTSVRLTPKGFERFFKNFDQFKQKLILRSQQVSNHPELIRRLGCIAMNTPVEVDMYAHANSTCVNGSRMLNGLGGSGDFLRNAKLSVMHTPSSRPTKTDKTGISCIVPFATHIDHTEHDLDVVVTEQGLADLRGLAPRERSRAIIKNCAHPDYKDQLFAYLELAEKQCAGRAMHEPHSLANAFKMHLNAEANGTMKLKAW</sequence>